<evidence type="ECO:0000313" key="1">
    <source>
        <dbReference type="EMBL" id="VWB92811.1"/>
    </source>
</evidence>
<dbReference type="Proteomes" id="UP000494174">
    <property type="component" value="Unassembled WGS sequence"/>
</dbReference>
<evidence type="ECO:0000313" key="2">
    <source>
        <dbReference type="Proteomes" id="UP000494174"/>
    </source>
</evidence>
<protein>
    <submittedName>
        <fullName evidence="1">Uncharacterized protein</fullName>
    </submittedName>
</protein>
<dbReference type="AlphaFoldDB" id="A0A6P2N3F2"/>
<name>A0A6P2N3F2_BURL3</name>
<proteinExistence type="predicted"/>
<reference evidence="1 2" key="1">
    <citation type="submission" date="2019-09" db="EMBL/GenBank/DDBJ databases">
        <authorList>
            <person name="Depoorter E."/>
        </authorList>
    </citation>
    <scope>NUCLEOTIDE SEQUENCE [LARGE SCALE GENOMIC DNA]</scope>
    <source>
        <strain evidence="1">R-15945</strain>
    </source>
</reference>
<accession>A0A6P2N3F2</accession>
<dbReference type="EMBL" id="CABVPU010000017">
    <property type="protein sequence ID" value="VWB92811.1"/>
    <property type="molecule type" value="Genomic_DNA"/>
</dbReference>
<gene>
    <name evidence="1" type="ORF">BLA15945_04482</name>
</gene>
<sequence length="101" mass="10720">MIELSAAGYAAELKRFRATGSVWLAADEIPADVDVPPAWRTLLAVPDDVRADALVRMWAGIIDRLPAVAHSFATSSPVRPCSATTAATSCCCIRTRSSTTT</sequence>
<organism evidence="1 2">
    <name type="scientific">Burkholderia lata (strain ATCC 17760 / DSM 23089 / LMG 22485 / NCIMB 9086 / R18194 / 383)</name>
    <dbReference type="NCBI Taxonomy" id="482957"/>
    <lineage>
        <taxon>Bacteria</taxon>
        <taxon>Pseudomonadati</taxon>
        <taxon>Pseudomonadota</taxon>
        <taxon>Betaproteobacteria</taxon>
        <taxon>Burkholderiales</taxon>
        <taxon>Burkholderiaceae</taxon>
        <taxon>Burkholderia</taxon>
        <taxon>Burkholderia cepacia complex</taxon>
    </lineage>
</organism>